<dbReference type="AlphaFoldDB" id="A0A4V6U546"/>
<dbReference type="OrthoDB" id="9783171at2"/>
<protein>
    <recommendedName>
        <fullName evidence="1">Prolyl 4-hydroxylase alpha subunit Fe(2+) 2OG dioxygenase domain-containing protein</fullName>
    </recommendedName>
</protein>
<evidence type="ECO:0000313" key="3">
    <source>
        <dbReference type="Proteomes" id="UP000306192"/>
    </source>
</evidence>
<reference evidence="2 3" key="1">
    <citation type="journal article" date="2019" name="Microorganisms">
        <title>Systematic Affiliation and Genome Analysis of Subtercola vilae DB165(T) with Particular Emphasis on Cold Adaptation of an Isolate from a High-Altitude Cold Volcano Lake.</title>
        <authorList>
            <person name="Villalobos A.S."/>
            <person name="Wiese J."/>
            <person name="Imhoff J.F."/>
            <person name="Dorador C."/>
            <person name="Keller A."/>
            <person name="Hentschel U."/>
        </authorList>
    </citation>
    <scope>NUCLEOTIDE SEQUENCE [LARGE SCALE GENOMIC DNA]</scope>
    <source>
        <strain evidence="2 3">DB165</strain>
    </source>
</reference>
<evidence type="ECO:0000313" key="2">
    <source>
        <dbReference type="EMBL" id="TIH27054.1"/>
    </source>
</evidence>
<keyword evidence="3" id="KW-1185">Reference proteome</keyword>
<proteinExistence type="predicted"/>
<name>A0A4V6U546_9MICO</name>
<organism evidence="2 3">
    <name type="scientific">Subtercola vilae</name>
    <dbReference type="NCBI Taxonomy" id="2056433"/>
    <lineage>
        <taxon>Bacteria</taxon>
        <taxon>Bacillati</taxon>
        <taxon>Actinomycetota</taxon>
        <taxon>Actinomycetes</taxon>
        <taxon>Micrococcales</taxon>
        <taxon>Microbacteriaceae</taxon>
        <taxon>Subtercola</taxon>
    </lineage>
</organism>
<dbReference type="InterPro" id="IPR044862">
    <property type="entry name" value="Pro_4_hyd_alph_FE2OG_OXY"/>
</dbReference>
<feature type="domain" description="Prolyl 4-hydroxylase alpha subunit Fe(2+) 2OG dioxygenase" evidence="1">
    <location>
        <begin position="103"/>
        <end position="217"/>
    </location>
</feature>
<gene>
    <name evidence="2" type="ORF">D4765_18725</name>
</gene>
<accession>A0A4V6U546</accession>
<sequence>MSIRAQGDRFAVWDDVLESSVHSEKWLDFLAEGYKTHSSDVAGHDLLTGDVEFGEPRFQTLAEAEACPAGDISRVIADYAVRSADVIGVSGADWAGFTLTPWKYHANAALNWHNDGAAENSKTAAAFVLYIHPVWDASWSGDLLILDLPGNDVRQVSIPDQYEGNPLGYQILHAGDPYCVMARPNRLALFKGDTYHAVRRVDPSAGSHYRASYTGFFLREDPRHSV</sequence>
<evidence type="ECO:0000259" key="1">
    <source>
        <dbReference type="Pfam" id="PF13640"/>
    </source>
</evidence>
<dbReference type="Pfam" id="PF13640">
    <property type="entry name" value="2OG-FeII_Oxy_3"/>
    <property type="match status" value="1"/>
</dbReference>
<dbReference type="EMBL" id="QYRT01000080">
    <property type="protein sequence ID" value="TIH27054.1"/>
    <property type="molecule type" value="Genomic_DNA"/>
</dbReference>
<comment type="caution">
    <text evidence="2">The sequence shown here is derived from an EMBL/GenBank/DDBJ whole genome shotgun (WGS) entry which is preliminary data.</text>
</comment>
<dbReference type="Gene3D" id="2.60.120.620">
    <property type="entry name" value="q2cbj1_9rhob like domain"/>
    <property type="match status" value="1"/>
</dbReference>
<dbReference type="Proteomes" id="UP000306192">
    <property type="component" value="Unassembled WGS sequence"/>
</dbReference>
<dbReference type="RefSeq" id="WP_136643815.1">
    <property type="nucleotide sequence ID" value="NZ_QYRT01000080.1"/>
</dbReference>